<evidence type="ECO:0000313" key="1">
    <source>
        <dbReference type="EMBL" id="MBB4701850.1"/>
    </source>
</evidence>
<accession>A0A7W7D7T2</accession>
<gene>
    <name evidence="1" type="ORF">BJ982_003394</name>
</gene>
<dbReference type="EMBL" id="JACHND010000001">
    <property type="protein sequence ID" value="MBB4701850.1"/>
    <property type="molecule type" value="Genomic_DNA"/>
</dbReference>
<dbReference type="AlphaFoldDB" id="A0A7W7D7T2"/>
<sequence length="394" mass="43556">MSTPVPEVASPDRYAPEFEVHIEGLELDPTTKNDIIDIKVNRDIDEMSGFDLTLNNWDDVNLRFKHSDSTRFRLGGRVSVRLGYADRLLTVATGTISTLSPKFSDSASPTVAVSGVDGLLRLKDRKPAENETKIYRNKPDWQIAELIAQRNHLRIAVTKEGPTHDVVVQKNQDDASFLMERAKRLDFDCYILPDPATGEDTLYFIKPTDGRDGRPIRVYRLAYAPGLSTGPGAQPAGLVPNLIEFTPTLTVSQQVSKLTVRGWDPRTKQPIAFTATAENLPAGQNTADGQSGPQAADSALQGRQEVLVDAPVTSDQEARELAISLLRERAYEFITATGRVAGLPELRPGDNLEIYGLGRRFSGSYFVKRVEHSLSTSGFFTQFTARRIHEGDRS</sequence>
<evidence type="ECO:0000313" key="2">
    <source>
        <dbReference type="Proteomes" id="UP000542210"/>
    </source>
</evidence>
<dbReference type="SUPFAM" id="SSF69279">
    <property type="entry name" value="Phage tail proteins"/>
    <property type="match status" value="1"/>
</dbReference>
<dbReference type="RefSeq" id="WP_184881194.1">
    <property type="nucleotide sequence ID" value="NZ_BOOV01000007.1"/>
</dbReference>
<protein>
    <submittedName>
        <fullName evidence="1">Phage protein D</fullName>
    </submittedName>
</protein>
<reference evidence="1 2" key="1">
    <citation type="submission" date="2020-08" db="EMBL/GenBank/DDBJ databases">
        <title>Sequencing the genomes of 1000 actinobacteria strains.</title>
        <authorList>
            <person name="Klenk H.-P."/>
        </authorList>
    </citation>
    <scope>NUCLEOTIDE SEQUENCE [LARGE SCALE GENOMIC DNA]</scope>
    <source>
        <strain evidence="1 2">DSM 45784</strain>
    </source>
</reference>
<organism evidence="1 2">
    <name type="scientific">Sphaerisporangium siamense</name>
    <dbReference type="NCBI Taxonomy" id="795645"/>
    <lineage>
        <taxon>Bacteria</taxon>
        <taxon>Bacillati</taxon>
        <taxon>Actinomycetota</taxon>
        <taxon>Actinomycetes</taxon>
        <taxon>Streptosporangiales</taxon>
        <taxon>Streptosporangiaceae</taxon>
        <taxon>Sphaerisporangium</taxon>
    </lineage>
</organism>
<dbReference type="Proteomes" id="UP000542210">
    <property type="component" value="Unassembled WGS sequence"/>
</dbReference>
<comment type="caution">
    <text evidence="1">The sequence shown here is derived from an EMBL/GenBank/DDBJ whole genome shotgun (WGS) entry which is preliminary data.</text>
</comment>
<name>A0A7W7D7T2_9ACTN</name>
<proteinExistence type="predicted"/>
<keyword evidence="2" id="KW-1185">Reference proteome</keyword>